<keyword evidence="2" id="KW-1185">Reference proteome</keyword>
<protein>
    <submittedName>
        <fullName evidence="1">DUF4258 domain-containing protein</fullName>
    </submittedName>
</protein>
<dbReference type="OrthoDB" id="488306at2"/>
<gene>
    <name evidence="1" type="ORF">CP500_020060</name>
</gene>
<proteinExistence type="predicted"/>
<accession>A0A2G4EW04</accession>
<dbReference type="InterPro" id="IPR025354">
    <property type="entry name" value="DUF4258"/>
</dbReference>
<dbReference type="EMBL" id="NXIB02000161">
    <property type="protein sequence ID" value="PHX53699.1"/>
    <property type="molecule type" value="Genomic_DNA"/>
</dbReference>
<dbReference type="Pfam" id="PF14076">
    <property type="entry name" value="DUF4258"/>
    <property type="match status" value="1"/>
</dbReference>
<name>A0A2G4EW04_9CYAN</name>
<comment type="caution">
    <text evidence="1">The sequence shown here is derived from an EMBL/GenBank/DDBJ whole genome shotgun (WGS) entry which is preliminary data.</text>
</comment>
<evidence type="ECO:0000313" key="1">
    <source>
        <dbReference type="EMBL" id="PHX53699.1"/>
    </source>
</evidence>
<evidence type="ECO:0000313" key="2">
    <source>
        <dbReference type="Proteomes" id="UP000226442"/>
    </source>
</evidence>
<sequence length="93" mass="10699">MFDKILRMIREKVSNQHYVMTLHAEEEMEDDDLIIYDIEQGILTGKILECQKDRVTAESKYRIRGETTDGGEVELIVKLSPTGKVVIITVYVP</sequence>
<dbReference type="Proteomes" id="UP000226442">
    <property type="component" value="Unassembled WGS sequence"/>
</dbReference>
<reference evidence="1" key="1">
    <citation type="submission" date="2017-10" db="EMBL/GenBank/DDBJ databases">
        <title>Draft genome sequence of the planktic cyanobacteria Tychonema bourrellyi isolated from alpine lentic freshwater.</title>
        <authorList>
            <person name="Tett A."/>
            <person name="Armanini F."/>
            <person name="Asnicar F."/>
            <person name="Boscaini A."/>
            <person name="Pasolli E."/>
            <person name="Zolfo M."/>
            <person name="Donati C."/>
            <person name="Salmaso N."/>
            <person name="Segata N."/>
        </authorList>
    </citation>
    <scope>NUCLEOTIDE SEQUENCE</scope>
    <source>
        <strain evidence="1">FEM_GT703</strain>
    </source>
</reference>
<organism evidence="1 2">
    <name type="scientific">Tychonema bourrellyi FEM_GT703</name>
    <dbReference type="NCBI Taxonomy" id="2040638"/>
    <lineage>
        <taxon>Bacteria</taxon>
        <taxon>Bacillati</taxon>
        <taxon>Cyanobacteriota</taxon>
        <taxon>Cyanophyceae</taxon>
        <taxon>Oscillatoriophycideae</taxon>
        <taxon>Oscillatoriales</taxon>
        <taxon>Microcoleaceae</taxon>
        <taxon>Tychonema</taxon>
    </lineage>
</organism>
<dbReference type="AlphaFoldDB" id="A0A2G4EW04"/>